<evidence type="ECO:0000256" key="5">
    <source>
        <dbReference type="HAMAP-Rule" id="MF_02210"/>
    </source>
</evidence>
<dbReference type="InterPro" id="IPR000182">
    <property type="entry name" value="GNAT_dom"/>
</dbReference>
<dbReference type="InterPro" id="IPR006464">
    <property type="entry name" value="AcTrfase_RimI/Ard1"/>
</dbReference>
<evidence type="ECO:0000256" key="4">
    <source>
        <dbReference type="ARBA" id="ARBA00023315"/>
    </source>
</evidence>
<comment type="similarity">
    <text evidence="1 5">Belongs to the acetyltransferase family. RimI subfamily.</text>
</comment>
<dbReference type="InterPro" id="IPR050680">
    <property type="entry name" value="YpeA/RimI_acetyltransf"/>
</dbReference>
<dbReference type="InterPro" id="IPR016181">
    <property type="entry name" value="Acyl_CoA_acyltransferase"/>
</dbReference>
<dbReference type="SUPFAM" id="SSF55729">
    <property type="entry name" value="Acyl-CoA N-acyltransferases (Nat)"/>
    <property type="match status" value="1"/>
</dbReference>
<dbReference type="GO" id="GO:0008999">
    <property type="term" value="F:protein-N-terminal-alanine acetyltransferase activity"/>
    <property type="evidence" value="ECO:0007669"/>
    <property type="project" value="UniProtKB-EC"/>
</dbReference>
<evidence type="ECO:0000256" key="1">
    <source>
        <dbReference type="ARBA" id="ARBA00005395"/>
    </source>
</evidence>
<keyword evidence="4 5" id="KW-0012">Acyltransferase</keyword>
<comment type="caution">
    <text evidence="5">Lacks conserved residue(s) required for the propagation of feature annotation.</text>
</comment>
<dbReference type="HAMAP" id="MF_02210">
    <property type="entry name" value="RimI"/>
    <property type="match status" value="1"/>
</dbReference>
<dbReference type="Proteomes" id="UP001254759">
    <property type="component" value="Unassembled WGS sequence"/>
</dbReference>
<dbReference type="EC" id="2.3.1.266" evidence="5"/>
<dbReference type="EMBL" id="JAVDTT010000005">
    <property type="protein sequence ID" value="MDR6843187.1"/>
    <property type="molecule type" value="Genomic_DNA"/>
</dbReference>
<dbReference type="PANTHER" id="PTHR43420:SF51">
    <property type="entry name" value="PEPTIDYL-LYSINE N-ACETYLTRANSFERASE YIAC"/>
    <property type="match status" value="1"/>
</dbReference>
<comment type="caution">
    <text evidence="7">The sequence shown here is derived from an EMBL/GenBank/DDBJ whole genome shotgun (WGS) entry which is preliminary data.</text>
</comment>
<feature type="active site" description="Proton acceptor" evidence="5">
    <location>
        <position position="114"/>
    </location>
</feature>
<comment type="function">
    <text evidence="5">Acetylates the N-terminal alanine of ribosomal protein bS18.</text>
</comment>
<dbReference type="InterPro" id="IPR043690">
    <property type="entry name" value="RimI"/>
</dbReference>
<dbReference type="PROSITE" id="PS51186">
    <property type="entry name" value="GNAT"/>
    <property type="match status" value="1"/>
</dbReference>
<proteinExistence type="inferred from homology"/>
<evidence type="ECO:0000259" key="6">
    <source>
        <dbReference type="PROSITE" id="PS51186"/>
    </source>
</evidence>
<dbReference type="NCBIfam" id="TIGR01575">
    <property type="entry name" value="rimI"/>
    <property type="match status" value="1"/>
</dbReference>
<keyword evidence="2 5" id="KW-0963">Cytoplasm</keyword>
<evidence type="ECO:0000313" key="8">
    <source>
        <dbReference type="Proteomes" id="UP001254759"/>
    </source>
</evidence>
<sequence>MSAVAVDAGPADAGLRAMRESDLDAILAIEQRAYPFPWTRGIFRDCLAAGYPAWVLQEHGLPIGYAVISVAADEAHILNICVAPERQGRGHGRQLLRSLVKLAIELGAARVFLEVRPSNPNAIALYHDEGFNEIGRRPRYYPARDGREDALVMAMELVGDDIDRMPAL</sequence>
<keyword evidence="3 5" id="KW-0808">Transferase</keyword>
<feature type="binding site" evidence="5">
    <location>
        <position position="119"/>
    </location>
    <ligand>
        <name>acetyl-CoA</name>
        <dbReference type="ChEBI" id="CHEBI:57288"/>
    </ligand>
</feature>
<protein>
    <recommendedName>
        <fullName evidence="5">[Ribosomal protein bS18]-alanine N-acetyltransferase</fullName>
        <ecNumber evidence="5">2.3.1.266</ecNumber>
    </recommendedName>
</protein>
<dbReference type="Gene3D" id="3.40.630.30">
    <property type="match status" value="1"/>
</dbReference>
<comment type="catalytic activity">
    <reaction evidence="5">
        <text>N-terminal L-alanyl-[ribosomal protein bS18] + acetyl-CoA = N-terminal N(alpha)-acetyl-L-alanyl-[ribosomal protein bS18] + CoA + H(+)</text>
        <dbReference type="Rhea" id="RHEA:43756"/>
        <dbReference type="Rhea" id="RHEA-COMP:10676"/>
        <dbReference type="Rhea" id="RHEA-COMP:10677"/>
        <dbReference type="ChEBI" id="CHEBI:15378"/>
        <dbReference type="ChEBI" id="CHEBI:57287"/>
        <dbReference type="ChEBI" id="CHEBI:57288"/>
        <dbReference type="ChEBI" id="CHEBI:64718"/>
        <dbReference type="ChEBI" id="CHEBI:83683"/>
        <dbReference type="EC" id="2.3.1.266"/>
    </reaction>
</comment>
<accession>A0ABU1RWN0</accession>
<dbReference type="Pfam" id="PF00583">
    <property type="entry name" value="Acetyltransf_1"/>
    <property type="match status" value="1"/>
</dbReference>
<dbReference type="PANTHER" id="PTHR43420">
    <property type="entry name" value="ACETYLTRANSFERASE"/>
    <property type="match status" value="1"/>
</dbReference>
<organism evidence="7 8">
    <name type="scientific">Pseudoxanthomonas sacheonensis</name>
    <dbReference type="NCBI Taxonomy" id="443615"/>
    <lineage>
        <taxon>Bacteria</taxon>
        <taxon>Pseudomonadati</taxon>
        <taxon>Pseudomonadota</taxon>
        <taxon>Gammaproteobacteria</taxon>
        <taxon>Lysobacterales</taxon>
        <taxon>Lysobacteraceae</taxon>
        <taxon>Pseudoxanthomonas</taxon>
    </lineage>
</organism>
<dbReference type="CDD" id="cd04301">
    <property type="entry name" value="NAT_SF"/>
    <property type="match status" value="1"/>
</dbReference>
<name>A0ABU1RWN0_9GAMM</name>
<reference evidence="7 8" key="1">
    <citation type="submission" date="2023-07" db="EMBL/GenBank/DDBJ databases">
        <title>Sorghum-associated microbial communities from plants grown in Nebraska, USA.</title>
        <authorList>
            <person name="Schachtman D."/>
        </authorList>
    </citation>
    <scope>NUCLEOTIDE SEQUENCE [LARGE SCALE GENOMIC DNA]</scope>
    <source>
        <strain evidence="7 8">BE107</strain>
    </source>
</reference>
<evidence type="ECO:0000313" key="7">
    <source>
        <dbReference type="EMBL" id="MDR6843187.1"/>
    </source>
</evidence>
<evidence type="ECO:0000256" key="3">
    <source>
        <dbReference type="ARBA" id="ARBA00022679"/>
    </source>
</evidence>
<gene>
    <name evidence="5" type="primary">rimI</name>
    <name evidence="7" type="ORF">J2W94_003494</name>
</gene>
<keyword evidence="8" id="KW-1185">Reference proteome</keyword>
<feature type="domain" description="N-acetyltransferase" evidence="6">
    <location>
        <begin position="13"/>
        <end position="158"/>
    </location>
</feature>
<comment type="subcellular location">
    <subcellularLocation>
        <location evidence="5">Cytoplasm</location>
    </subcellularLocation>
</comment>
<feature type="active site" description="Proton donor" evidence="5">
    <location>
        <position position="126"/>
    </location>
</feature>
<evidence type="ECO:0000256" key="2">
    <source>
        <dbReference type="ARBA" id="ARBA00022490"/>
    </source>
</evidence>